<sequence>MNEFNELDMMKNFNVFAITPFYTEVHSSQVLTYDYGKIASTKNTYQLLDDICIYFGSDLNGRLKSARRILRKRKNPPIIISEERGIVACQFPYKDYREPLWVIDLTFKVQPVDKNHCYIIFHNNERFLIRLSAEKVWERRRLALALLCETKYISGRRRFINL</sequence>
<proteinExistence type="predicted"/>
<dbReference type="AlphaFoldDB" id="A0A840Q224"/>
<evidence type="ECO:0000313" key="2">
    <source>
        <dbReference type="Proteomes" id="UP000557217"/>
    </source>
</evidence>
<dbReference type="InterPro" id="IPR010461">
    <property type="entry name" value="ComK"/>
</dbReference>
<reference evidence="1 2" key="1">
    <citation type="submission" date="2020-08" db="EMBL/GenBank/DDBJ databases">
        <title>Genomic Encyclopedia of Type Strains, Phase IV (KMG-IV): sequencing the most valuable type-strain genomes for metagenomic binning, comparative biology and taxonomic classification.</title>
        <authorList>
            <person name="Goeker M."/>
        </authorList>
    </citation>
    <scope>NUCLEOTIDE SEQUENCE [LARGE SCALE GENOMIC DNA]</scope>
    <source>
        <strain evidence="1 2">DSM 10633</strain>
    </source>
</reference>
<dbReference type="Proteomes" id="UP000557217">
    <property type="component" value="Unassembled WGS sequence"/>
</dbReference>
<gene>
    <name evidence="1" type="ORF">HNR36_001483</name>
</gene>
<organism evidence="1 2">
    <name type="scientific">Ureibacillus thermosphaericus</name>
    <dbReference type="NCBI Taxonomy" id="51173"/>
    <lineage>
        <taxon>Bacteria</taxon>
        <taxon>Bacillati</taxon>
        <taxon>Bacillota</taxon>
        <taxon>Bacilli</taxon>
        <taxon>Bacillales</taxon>
        <taxon>Caryophanaceae</taxon>
        <taxon>Ureibacillus</taxon>
    </lineage>
</organism>
<comment type="caution">
    <text evidence="1">The sequence shown here is derived from an EMBL/GenBank/DDBJ whole genome shotgun (WGS) entry which is preliminary data.</text>
</comment>
<name>A0A840Q224_URETH</name>
<dbReference type="EMBL" id="JACHGZ010000014">
    <property type="protein sequence ID" value="MBB5149096.1"/>
    <property type="molecule type" value="Genomic_DNA"/>
</dbReference>
<keyword evidence="2" id="KW-1185">Reference proteome</keyword>
<dbReference type="Pfam" id="PF06338">
    <property type="entry name" value="ComK"/>
    <property type="match status" value="1"/>
</dbReference>
<accession>A0A840Q224</accession>
<dbReference type="GO" id="GO:0030420">
    <property type="term" value="P:establishment of competence for transformation"/>
    <property type="evidence" value="ECO:0007669"/>
    <property type="project" value="InterPro"/>
</dbReference>
<dbReference type="RefSeq" id="WP_016839611.1">
    <property type="nucleotide sequence ID" value="NZ_JAAXPW010000015.1"/>
</dbReference>
<evidence type="ECO:0000313" key="1">
    <source>
        <dbReference type="EMBL" id="MBB5149096.1"/>
    </source>
</evidence>
<protein>
    <submittedName>
        <fullName evidence="1">Competence transcription factor ComK</fullName>
    </submittedName>
</protein>